<feature type="region of interest" description="Disordered" evidence="1">
    <location>
        <begin position="1"/>
        <end position="32"/>
    </location>
</feature>
<evidence type="ECO:0000313" key="3">
    <source>
        <dbReference type="Proteomes" id="UP000515498"/>
    </source>
</evidence>
<feature type="compositionally biased region" description="Polar residues" evidence="1">
    <location>
        <begin position="1"/>
        <end position="10"/>
    </location>
</feature>
<evidence type="ECO:0000313" key="2">
    <source>
        <dbReference type="EMBL" id="QNJ89997.1"/>
    </source>
</evidence>
<dbReference type="EMBL" id="CP059893">
    <property type="protein sequence ID" value="QNJ89997.1"/>
    <property type="molecule type" value="Genomic_DNA"/>
</dbReference>
<feature type="compositionally biased region" description="Basic and acidic residues" evidence="1">
    <location>
        <begin position="23"/>
        <end position="32"/>
    </location>
</feature>
<dbReference type="KEGG" id="mflu:HZU40_00640"/>
<proteinExistence type="predicted"/>
<organism evidence="2 3">
    <name type="scientific">Mycolicibacterium fluoranthenivorans</name>
    <dbReference type="NCBI Taxonomy" id="258505"/>
    <lineage>
        <taxon>Bacteria</taxon>
        <taxon>Bacillati</taxon>
        <taxon>Actinomycetota</taxon>
        <taxon>Actinomycetes</taxon>
        <taxon>Mycobacteriales</taxon>
        <taxon>Mycobacteriaceae</taxon>
        <taxon>Mycolicibacterium</taxon>
    </lineage>
</organism>
<gene>
    <name evidence="2" type="ORF">HZU40_00640</name>
</gene>
<dbReference type="AlphaFoldDB" id="A0A7G8P6N1"/>
<dbReference type="Proteomes" id="UP000515498">
    <property type="component" value="Plasmid unnamed2"/>
</dbReference>
<accession>A0A7G8P6N1</accession>
<evidence type="ECO:0000256" key="1">
    <source>
        <dbReference type="SAM" id="MobiDB-lite"/>
    </source>
</evidence>
<reference evidence="2 3" key="1">
    <citation type="submission" date="2020-07" db="EMBL/GenBank/DDBJ databases">
        <title>Draft genome sequence of four isobutane-metabolizing strains capable of cometabolically degrading diverse ether contaminants.</title>
        <authorList>
            <person name="Chen W."/>
            <person name="Faulkner N."/>
            <person name="Smith C."/>
            <person name="Hyman M."/>
        </authorList>
    </citation>
    <scope>NUCLEOTIDE SEQUENCE [LARGE SCALE GENOMIC DNA]</scope>
    <source>
        <strain evidence="2 3">2A</strain>
        <plasmid evidence="2 3">unnamed2</plasmid>
    </source>
</reference>
<geneLocation type="plasmid" evidence="2 3">
    <name>unnamed2</name>
</geneLocation>
<keyword evidence="2" id="KW-0614">Plasmid</keyword>
<protein>
    <submittedName>
        <fullName evidence="2">Uncharacterized protein</fullName>
    </submittedName>
</protein>
<dbReference type="RefSeq" id="WP_187095149.1">
    <property type="nucleotide sequence ID" value="NZ_CP059893.1"/>
</dbReference>
<name>A0A7G8P6N1_9MYCO</name>
<sequence length="118" mass="12744">MTTGLDTRPTNVVDDAAPRKNRSGTENRKRSEHMTLRLLPQEKTVAQVVADEFDKPSIQMLLVDACQPLMSPDVLAALAADRESLQALAQQHGISEVQALLLRALTSPAEPNAGQVAC</sequence>